<name>A0A8X8XVL1_SALSN</name>
<organism evidence="2">
    <name type="scientific">Salvia splendens</name>
    <name type="common">Scarlet sage</name>
    <dbReference type="NCBI Taxonomy" id="180675"/>
    <lineage>
        <taxon>Eukaryota</taxon>
        <taxon>Viridiplantae</taxon>
        <taxon>Streptophyta</taxon>
        <taxon>Embryophyta</taxon>
        <taxon>Tracheophyta</taxon>
        <taxon>Spermatophyta</taxon>
        <taxon>Magnoliopsida</taxon>
        <taxon>eudicotyledons</taxon>
        <taxon>Gunneridae</taxon>
        <taxon>Pentapetalae</taxon>
        <taxon>asterids</taxon>
        <taxon>lamiids</taxon>
        <taxon>Lamiales</taxon>
        <taxon>Lamiaceae</taxon>
        <taxon>Nepetoideae</taxon>
        <taxon>Mentheae</taxon>
        <taxon>Salviinae</taxon>
        <taxon>Salvia</taxon>
        <taxon>Salvia subgen. Calosphace</taxon>
        <taxon>core Calosphace</taxon>
    </lineage>
</organism>
<dbReference type="EMBL" id="PNBA02000006">
    <property type="protein sequence ID" value="KAG6420805.1"/>
    <property type="molecule type" value="Genomic_DNA"/>
</dbReference>
<dbReference type="PANTHER" id="PTHR34786:SF1">
    <property type="entry name" value="OS09G0504900 PROTEIN"/>
    <property type="match status" value="1"/>
</dbReference>
<feature type="domain" description="Nucleolus and neural progenitor protein-like N-terminal" evidence="1">
    <location>
        <begin position="13"/>
        <end position="186"/>
    </location>
</feature>
<dbReference type="InterPro" id="IPR027951">
    <property type="entry name" value="Nepro_N"/>
</dbReference>
<sequence length="322" mass="36780">MPIHCYNWIQMDSNIKTVEQRLKSFTSQLHTECGILERLVYKHKNQHRRSSYFQYILKVCNLGYAKFLHQVRRDLQLLKSLNLDEVLESSFLVIHGDRPKQKVQLLEGLKRRKTNSGKYNFLERLLGVTRLLSQIVEPLLKAAIEISMLLARSFFMKFSLVVLAVLARVRVLVQQMLLDAVLLYNTVSSLSLKEQSIKLKQEGFELMILGLQHLYILQLMQTMLKKTAVMLLDLKKDEKNVPEASDIAPSSTANIVSLEDVFTNSSAGSFSDTSRNKFGGDASCSVRTSEAEVTRIETSHPAFSTTPTVSRPFKKETRRLLL</sequence>
<proteinExistence type="predicted"/>
<protein>
    <recommendedName>
        <fullName evidence="1">Nucleolus and neural progenitor protein-like N-terminal domain-containing protein</fullName>
    </recommendedName>
</protein>
<reference evidence="2" key="1">
    <citation type="submission" date="2018-01" db="EMBL/GenBank/DDBJ databases">
        <authorList>
            <person name="Mao J.F."/>
        </authorList>
    </citation>
    <scope>NUCLEOTIDE SEQUENCE</scope>
    <source>
        <strain evidence="2">Huo1</strain>
        <tissue evidence="2">Leaf</tissue>
    </source>
</reference>
<evidence type="ECO:0000313" key="2">
    <source>
        <dbReference type="EMBL" id="KAG6420805.1"/>
    </source>
</evidence>
<comment type="caution">
    <text evidence="2">The sequence shown here is derived from an EMBL/GenBank/DDBJ whole genome shotgun (WGS) entry which is preliminary data.</text>
</comment>
<keyword evidence="3" id="KW-1185">Reference proteome</keyword>
<evidence type="ECO:0000259" key="1">
    <source>
        <dbReference type="Pfam" id="PF14780"/>
    </source>
</evidence>
<dbReference type="Proteomes" id="UP000298416">
    <property type="component" value="Unassembled WGS sequence"/>
</dbReference>
<evidence type="ECO:0000313" key="3">
    <source>
        <dbReference type="Proteomes" id="UP000298416"/>
    </source>
</evidence>
<gene>
    <name evidence="2" type="ORF">SASPL_117344</name>
</gene>
<reference evidence="2" key="2">
    <citation type="submission" date="2020-08" db="EMBL/GenBank/DDBJ databases">
        <title>Plant Genome Project.</title>
        <authorList>
            <person name="Zhang R.-G."/>
        </authorList>
    </citation>
    <scope>NUCLEOTIDE SEQUENCE</scope>
    <source>
        <strain evidence="2">Huo1</strain>
        <tissue evidence="2">Leaf</tissue>
    </source>
</reference>
<dbReference type="Pfam" id="PF14780">
    <property type="entry name" value="NEPRO_N"/>
    <property type="match status" value="1"/>
</dbReference>
<dbReference type="PANTHER" id="PTHR34786">
    <property type="entry name" value="OS09G0504900 PROTEIN"/>
    <property type="match status" value="1"/>
</dbReference>
<dbReference type="AlphaFoldDB" id="A0A8X8XVL1"/>
<accession>A0A8X8XVL1</accession>